<feature type="compositionally biased region" description="Polar residues" evidence="1">
    <location>
        <begin position="35"/>
        <end position="45"/>
    </location>
</feature>
<dbReference type="EMBL" id="AP014800">
    <property type="protein sequence ID" value="BAQ67816.1"/>
    <property type="molecule type" value="Genomic_DNA"/>
</dbReference>
<accession>A0A0D6AYI8</accession>
<dbReference type="PATRIC" id="fig|35806.4.peg.662"/>
<evidence type="ECO:0000256" key="1">
    <source>
        <dbReference type="SAM" id="MobiDB-lite"/>
    </source>
</evidence>
<proteinExistence type="predicted"/>
<organism evidence="2 3">
    <name type="scientific">Rhodovulum sulfidophilum</name>
    <name type="common">Rhodobacter sulfidophilus</name>
    <dbReference type="NCBI Taxonomy" id="35806"/>
    <lineage>
        <taxon>Bacteria</taxon>
        <taxon>Pseudomonadati</taxon>
        <taxon>Pseudomonadota</taxon>
        <taxon>Alphaproteobacteria</taxon>
        <taxon>Rhodobacterales</taxon>
        <taxon>Paracoccaceae</taxon>
        <taxon>Rhodovulum</taxon>
    </lineage>
</organism>
<protein>
    <submittedName>
        <fullName evidence="2">Outer membrane lipoprotein carrier protein LolA</fullName>
    </submittedName>
</protein>
<feature type="region of interest" description="Disordered" evidence="1">
    <location>
        <begin position="1"/>
        <end position="64"/>
    </location>
</feature>
<gene>
    <name evidence="2" type="ORF">NHU_00647</name>
</gene>
<sequence>MIRFRIGLGGPKGGYRQRAPKWGRQAFKRRAAPPQVSSEPETDQSAPDRFRTRSDAISVSTGPEPPFVHCAERVRFELQMTNSFIKRGPPKVIIFDNRMSTTPSKPDSAFECRQSTRKSAILYGPQANDPLTLILFYPIGTHHMENKSPDVAGISN</sequence>
<dbReference type="AlphaFoldDB" id="A0A0D6AYI8"/>
<evidence type="ECO:0000313" key="3">
    <source>
        <dbReference type="Proteomes" id="UP000064912"/>
    </source>
</evidence>
<reference evidence="2 3" key="1">
    <citation type="submission" date="2015-02" db="EMBL/GenBank/DDBJ databases">
        <title>Genome sequene of Rhodovulum sulfidophilum DSM 2351.</title>
        <authorList>
            <person name="Nagao N."/>
        </authorList>
    </citation>
    <scope>NUCLEOTIDE SEQUENCE [LARGE SCALE GENOMIC DNA]</scope>
    <source>
        <strain evidence="2 3">DSM 2351</strain>
    </source>
</reference>
<dbReference type="Proteomes" id="UP000064912">
    <property type="component" value="Chromosome"/>
</dbReference>
<name>A0A0D6AYI8_RHOSU</name>
<evidence type="ECO:0000313" key="2">
    <source>
        <dbReference type="EMBL" id="BAQ67816.1"/>
    </source>
</evidence>
<keyword evidence="2" id="KW-0449">Lipoprotein</keyword>
<dbReference type="KEGG" id="rsu:NHU_00647"/>
<feature type="compositionally biased region" description="Basic residues" evidence="1">
    <location>
        <begin position="18"/>
        <end position="31"/>
    </location>
</feature>